<accession>A0A1E2S2C4</accession>
<keyword evidence="1 8" id="KW-0963">Cytoplasm</keyword>
<gene>
    <name evidence="8" type="primary">lpxA</name>
    <name evidence="10" type="ORF">A7A08_00308</name>
</gene>
<dbReference type="OrthoDB" id="9807278at2"/>
<dbReference type="UniPathway" id="UPA00359">
    <property type="reaction ID" value="UER00477"/>
</dbReference>
<evidence type="ECO:0000256" key="5">
    <source>
        <dbReference type="ARBA" id="ARBA00022737"/>
    </source>
</evidence>
<dbReference type="NCBIfam" id="NF003657">
    <property type="entry name" value="PRK05289.1"/>
    <property type="match status" value="1"/>
</dbReference>
<dbReference type="AlphaFoldDB" id="A0A1E2S2C4"/>
<feature type="domain" description="UDP N-acetylglucosamine O-acyltransferase C-terminal" evidence="9">
    <location>
        <begin position="176"/>
        <end position="253"/>
    </location>
</feature>
<comment type="caution">
    <text evidence="10">The sequence shown here is derived from an EMBL/GenBank/DDBJ whole genome shotgun (WGS) entry which is preliminary data.</text>
</comment>
<dbReference type="InterPro" id="IPR029098">
    <property type="entry name" value="Acetyltransf_C"/>
</dbReference>
<dbReference type="Gene3D" id="1.20.1180.10">
    <property type="entry name" value="Udp N-acetylglucosamine O-acyltransferase, C-terminal domain"/>
    <property type="match status" value="1"/>
</dbReference>
<keyword evidence="11" id="KW-1185">Reference proteome</keyword>
<evidence type="ECO:0000313" key="11">
    <source>
        <dbReference type="Proteomes" id="UP000095087"/>
    </source>
</evidence>
<evidence type="ECO:0000256" key="8">
    <source>
        <dbReference type="HAMAP-Rule" id="MF_00387"/>
    </source>
</evidence>
<dbReference type="PANTHER" id="PTHR43480">
    <property type="entry name" value="ACYL-[ACYL-CARRIER-PROTEIN]--UDP-N-ACETYLGLUCOSAMINE O-ACYLTRANSFERASE"/>
    <property type="match status" value="1"/>
</dbReference>
<comment type="pathway">
    <text evidence="8">Glycolipid biosynthesis; lipid IV(A) biosynthesis; lipid IV(A) from (3R)-3-hydroxytetradecanoyl-[acyl-carrier-protein] and UDP-N-acetyl-alpha-D-glucosamine: step 1/6.</text>
</comment>
<comment type="catalytic activity">
    <reaction evidence="8">
        <text>a (3R)-hydroxyacyl-[ACP] + UDP-N-acetyl-alpha-D-glucosamine = a UDP-3-O-[(3R)-3-hydroxyacyl]-N-acetyl-alpha-D-glucosamine + holo-[ACP]</text>
        <dbReference type="Rhea" id="RHEA:67812"/>
        <dbReference type="Rhea" id="RHEA-COMP:9685"/>
        <dbReference type="Rhea" id="RHEA-COMP:9945"/>
        <dbReference type="ChEBI" id="CHEBI:57705"/>
        <dbReference type="ChEBI" id="CHEBI:64479"/>
        <dbReference type="ChEBI" id="CHEBI:78827"/>
        <dbReference type="ChEBI" id="CHEBI:173225"/>
        <dbReference type="EC" id="2.3.1.129"/>
    </reaction>
</comment>
<dbReference type="InterPro" id="IPR011004">
    <property type="entry name" value="Trimer_LpxA-like_sf"/>
</dbReference>
<sequence>MANIHATAVVDPGATLGADVSVGPFCVIGPNVTLGDGVTLQSHVTITGRTTLGKGSTVFPFASLGQPPQDTKYKGEDTELTIGQQAIIREHVTIHIGSVGDDQKTIIGDRCMLMVGAHVAHNCKLGNNVLMVNNATLGGHVRLADNVIIGGLSAVHQFVRVGEGAMIGGMTGVTADLIPFGMAIGDRAALSGLNIVGLKRKGVPREEIHQLRQAYRMLFGPEGNLTERCNAVEEAFGSNPRVKQILDFVRSDTDRQFLIPHHGGSHG</sequence>
<keyword evidence="2 8" id="KW-0444">Lipid biosynthesis</keyword>
<dbReference type="NCBIfam" id="TIGR01852">
    <property type="entry name" value="lipid_A_lpxA"/>
    <property type="match status" value="1"/>
</dbReference>
<evidence type="ECO:0000256" key="2">
    <source>
        <dbReference type="ARBA" id="ARBA00022516"/>
    </source>
</evidence>
<dbReference type="SUPFAM" id="SSF51161">
    <property type="entry name" value="Trimeric LpxA-like enzymes"/>
    <property type="match status" value="1"/>
</dbReference>
<evidence type="ECO:0000256" key="7">
    <source>
        <dbReference type="ARBA" id="ARBA00023315"/>
    </source>
</evidence>
<evidence type="ECO:0000313" key="10">
    <source>
        <dbReference type="EMBL" id="ODA68485.1"/>
    </source>
</evidence>
<dbReference type="RefSeq" id="WP_069093782.1">
    <property type="nucleotide sequence ID" value="NZ_MASI01000001.1"/>
</dbReference>
<dbReference type="InterPro" id="IPR037157">
    <property type="entry name" value="Acetyltransf_C_sf"/>
</dbReference>
<keyword evidence="5 8" id="KW-0677">Repeat</keyword>
<dbReference type="Pfam" id="PF00132">
    <property type="entry name" value="Hexapep"/>
    <property type="match status" value="2"/>
</dbReference>
<dbReference type="GO" id="GO:0005737">
    <property type="term" value="C:cytoplasm"/>
    <property type="evidence" value="ECO:0007669"/>
    <property type="project" value="UniProtKB-SubCell"/>
</dbReference>
<dbReference type="STRING" id="1177755.A7A08_00308"/>
<dbReference type="GO" id="GO:0016020">
    <property type="term" value="C:membrane"/>
    <property type="evidence" value="ECO:0007669"/>
    <property type="project" value="GOC"/>
</dbReference>
<dbReference type="PIRSF" id="PIRSF000456">
    <property type="entry name" value="UDP-GlcNAc_acltr"/>
    <property type="match status" value="1"/>
</dbReference>
<dbReference type="Proteomes" id="UP000095087">
    <property type="component" value="Unassembled WGS sequence"/>
</dbReference>
<dbReference type="InterPro" id="IPR010137">
    <property type="entry name" value="Lipid_A_LpxA"/>
</dbReference>
<comment type="similarity">
    <text evidence="8">Belongs to the transferase hexapeptide repeat family. LpxA subfamily.</text>
</comment>
<comment type="subcellular location">
    <subcellularLocation>
        <location evidence="8">Cytoplasm</location>
    </subcellularLocation>
</comment>
<dbReference type="PANTHER" id="PTHR43480:SF1">
    <property type="entry name" value="ACYL-[ACYL-CARRIER-PROTEIN]--UDP-N-ACETYLGLUCOSAMINE O-ACYLTRANSFERASE, MITOCHONDRIAL-RELATED"/>
    <property type="match status" value="1"/>
</dbReference>
<dbReference type="EC" id="2.3.1.129" evidence="8"/>
<evidence type="ECO:0000256" key="6">
    <source>
        <dbReference type="ARBA" id="ARBA00023098"/>
    </source>
</evidence>
<dbReference type="GO" id="GO:0008780">
    <property type="term" value="F:acyl-[acyl-carrier-protein]-UDP-N-acetylglucosamine O-acyltransferase activity"/>
    <property type="evidence" value="ECO:0007669"/>
    <property type="project" value="UniProtKB-UniRule"/>
</dbReference>
<keyword evidence="3 8" id="KW-0441">Lipid A biosynthesis</keyword>
<proteinExistence type="inferred from homology"/>
<dbReference type="CDD" id="cd03351">
    <property type="entry name" value="LbH_UDP-GlcNAc_AT"/>
    <property type="match status" value="1"/>
</dbReference>
<dbReference type="HAMAP" id="MF_00387">
    <property type="entry name" value="LpxA"/>
    <property type="match status" value="1"/>
</dbReference>
<comment type="function">
    <text evidence="8">Involved in the biosynthesis of lipid A, a phosphorylated glycolipid that anchors the lipopolysaccharide to the outer membrane of the cell.</text>
</comment>
<keyword evidence="4 8" id="KW-0808">Transferase</keyword>
<dbReference type="Gene3D" id="2.160.10.10">
    <property type="entry name" value="Hexapeptide repeat proteins"/>
    <property type="match status" value="1"/>
</dbReference>
<comment type="subunit">
    <text evidence="8">Homotrimer.</text>
</comment>
<evidence type="ECO:0000259" key="9">
    <source>
        <dbReference type="Pfam" id="PF13720"/>
    </source>
</evidence>
<evidence type="ECO:0000256" key="1">
    <source>
        <dbReference type="ARBA" id="ARBA00022490"/>
    </source>
</evidence>
<name>A0A1E2S2C4_9HYPH</name>
<evidence type="ECO:0000256" key="3">
    <source>
        <dbReference type="ARBA" id="ARBA00022556"/>
    </source>
</evidence>
<keyword evidence="6 8" id="KW-0443">Lipid metabolism</keyword>
<keyword evidence="7 8" id="KW-0012">Acyltransferase</keyword>
<dbReference type="PROSITE" id="PS00101">
    <property type="entry name" value="HEXAPEP_TRANSFERASES"/>
    <property type="match status" value="2"/>
</dbReference>
<dbReference type="InterPro" id="IPR001451">
    <property type="entry name" value="Hexapep"/>
</dbReference>
<dbReference type="Pfam" id="PF13720">
    <property type="entry name" value="Acetyltransf_11"/>
    <property type="match status" value="1"/>
</dbReference>
<dbReference type="PATRIC" id="fig|1177755.3.peg.306"/>
<evidence type="ECO:0000256" key="4">
    <source>
        <dbReference type="ARBA" id="ARBA00022679"/>
    </source>
</evidence>
<dbReference type="InterPro" id="IPR018357">
    <property type="entry name" value="Hexapep_transf_CS"/>
</dbReference>
<reference evidence="10 11" key="1">
    <citation type="submission" date="2016-07" db="EMBL/GenBank/DDBJ databases">
        <title>Draft genome sequence of Methyloligella halotolerans C2T (VKM B-2706T=CCUG 61687T=DSM 25045T), a halotolerant polyhydroxybutyrate accumulating methylotroph.</title>
        <authorList>
            <person name="Vasilenko O.V."/>
            <person name="Doronina N.V."/>
            <person name="Poroshina M.N."/>
            <person name="Tarlachkov S.V."/>
            <person name="Trotsenko Y.A."/>
        </authorList>
    </citation>
    <scope>NUCLEOTIDE SEQUENCE [LARGE SCALE GENOMIC DNA]</scope>
    <source>
        <strain evidence="10 11">VKM B-2706</strain>
    </source>
</reference>
<organism evidence="10 11">
    <name type="scientific">Methyloligella halotolerans</name>
    <dbReference type="NCBI Taxonomy" id="1177755"/>
    <lineage>
        <taxon>Bacteria</taxon>
        <taxon>Pseudomonadati</taxon>
        <taxon>Pseudomonadota</taxon>
        <taxon>Alphaproteobacteria</taxon>
        <taxon>Hyphomicrobiales</taxon>
        <taxon>Hyphomicrobiaceae</taxon>
        <taxon>Methyloligella</taxon>
    </lineage>
</organism>
<protein>
    <recommendedName>
        <fullName evidence="8">Acyl-[acyl-carrier-protein]--UDP-N-acetylglucosamine O-acyltransferase</fullName>
        <shortName evidence="8">UDP-N-acetylglucosamine acyltransferase</shortName>
        <ecNumber evidence="8">2.3.1.129</ecNumber>
    </recommendedName>
</protein>
<dbReference type="GO" id="GO:0009245">
    <property type="term" value="P:lipid A biosynthetic process"/>
    <property type="evidence" value="ECO:0007669"/>
    <property type="project" value="UniProtKB-UniRule"/>
</dbReference>
<dbReference type="EMBL" id="MASI01000001">
    <property type="protein sequence ID" value="ODA68485.1"/>
    <property type="molecule type" value="Genomic_DNA"/>
</dbReference>